<evidence type="ECO:0000313" key="2">
    <source>
        <dbReference type="Proteomes" id="UP000887013"/>
    </source>
</evidence>
<dbReference type="OrthoDB" id="6431069at2759"/>
<dbReference type="InterPro" id="IPR036834">
    <property type="entry name" value="Bcl-2-like_sf"/>
</dbReference>
<reference evidence="1" key="1">
    <citation type="submission" date="2020-08" db="EMBL/GenBank/DDBJ databases">
        <title>Multicomponent nature underlies the extraordinary mechanical properties of spider dragline silk.</title>
        <authorList>
            <person name="Kono N."/>
            <person name="Nakamura H."/>
            <person name="Mori M."/>
            <person name="Yoshida Y."/>
            <person name="Ohtoshi R."/>
            <person name="Malay A.D."/>
            <person name="Moran D.A.P."/>
            <person name="Tomita M."/>
            <person name="Numata K."/>
            <person name="Arakawa K."/>
        </authorList>
    </citation>
    <scope>NUCLEOTIDE SEQUENCE</scope>
</reference>
<dbReference type="GO" id="GO:0042981">
    <property type="term" value="P:regulation of apoptotic process"/>
    <property type="evidence" value="ECO:0007669"/>
    <property type="project" value="InterPro"/>
</dbReference>
<evidence type="ECO:0000313" key="1">
    <source>
        <dbReference type="EMBL" id="GFS75803.1"/>
    </source>
</evidence>
<accession>A0A8X6MSR0</accession>
<dbReference type="SUPFAM" id="SSF56854">
    <property type="entry name" value="Bcl-2 inhibitors of programmed cell death"/>
    <property type="match status" value="1"/>
</dbReference>
<sequence>MEDSMVNMLFAADLVGYILKHKNLEWESTNQIQDFRGELKESPFKNEIGLAIVLIIESNSSQIEQCYKNLQDDKIQYKEEFGRCALEAAHLYFEDGYSPGSFLGYCAMIVGVTALFNCYPSNRIPDCASEILALVLTSHQLTGEFNKHGGWNGLFNISKAFCEVSKEKDSS</sequence>
<comment type="caution">
    <text evidence="1">The sequence shown here is derived from an EMBL/GenBank/DDBJ whole genome shotgun (WGS) entry which is preliminary data.</text>
</comment>
<proteinExistence type="predicted"/>
<dbReference type="AlphaFoldDB" id="A0A8X6MSR0"/>
<dbReference type="Proteomes" id="UP000887013">
    <property type="component" value="Unassembled WGS sequence"/>
</dbReference>
<protein>
    <submittedName>
        <fullName evidence="1">Uncharacterized protein</fullName>
    </submittedName>
</protein>
<gene>
    <name evidence="1" type="primary">AVEN_95380_1</name>
    <name evidence="1" type="ORF">NPIL_344741</name>
</gene>
<name>A0A8X6MSR0_NEPPI</name>
<keyword evidence="2" id="KW-1185">Reference proteome</keyword>
<dbReference type="EMBL" id="BMAW01096664">
    <property type="protein sequence ID" value="GFS75803.1"/>
    <property type="molecule type" value="Genomic_DNA"/>
</dbReference>
<organism evidence="1 2">
    <name type="scientific">Nephila pilipes</name>
    <name type="common">Giant wood spider</name>
    <name type="synonym">Nephila maculata</name>
    <dbReference type="NCBI Taxonomy" id="299642"/>
    <lineage>
        <taxon>Eukaryota</taxon>
        <taxon>Metazoa</taxon>
        <taxon>Ecdysozoa</taxon>
        <taxon>Arthropoda</taxon>
        <taxon>Chelicerata</taxon>
        <taxon>Arachnida</taxon>
        <taxon>Araneae</taxon>
        <taxon>Araneomorphae</taxon>
        <taxon>Entelegynae</taxon>
        <taxon>Araneoidea</taxon>
        <taxon>Nephilidae</taxon>
        <taxon>Nephila</taxon>
    </lineage>
</organism>